<dbReference type="EMBL" id="JAEKNQ010000049">
    <property type="protein sequence ID" value="MBJ7604024.1"/>
    <property type="molecule type" value="Genomic_DNA"/>
</dbReference>
<feature type="domain" description="VOC" evidence="1">
    <location>
        <begin position="4"/>
        <end position="108"/>
    </location>
</feature>
<name>A0A934NEK9_9BACT</name>
<proteinExistence type="predicted"/>
<evidence type="ECO:0000259" key="1">
    <source>
        <dbReference type="PROSITE" id="PS51819"/>
    </source>
</evidence>
<comment type="caution">
    <text evidence="2">The sequence shown here is derived from an EMBL/GenBank/DDBJ whole genome shotgun (WGS) entry which is preliminary data.</text>
</comment>
<gene>
    <name evidence="2" type="ORF">JF888_12655</name>
</gene>
<dbReference type="InterPro" id="IPR037523">
    <property type="entry name" value="VOC_core"/>
</dbReference>
<evidence type="ECO:0000313" key="3">
    <source>
        <dbReference type="Proteomes" id="UP000620075"/>
    </source>
</evidence>
<dbReference type="SUPFAM" id="SSF54593">
    <property type="entry name" value="Glyoxalase/Bleomycin resistance protein/Dihydroxybiphenyl dioxygenase"/>
    <property type="match status" value="1"/>
</dbReference>
<dbReference type="InterPro" id="IPR029068">
    <property type="entry name" value="Glyas_Bleomycin-R_OHBP_Dase"/>
</dbReference>
<dbReference type="PROSITE" id="PS51819">
    <property type="entry name" value="VOC"/>
    <property type="match status" value="1"/>
</dbReference>
<dbReference type="RefSeq" id="WP_338180956.1">
    <property type="nucleotide sequence ID" value="NZ_JAEKNQ010000049.1"/>
</dbReference>
<dbReference type="InterPro" id="IPR004360">
    <property type="entry name" value="Glyas_Fos-R_dOase_dom"/>
</dbReference>
<dbReference type="Gene3D" id="3.10.180.10">
    <property type="entry name" value="2,3-Dihydroxybiphenyl 1,2-Dioxygenase, domain 1"/>
    <property type="match status" value="1"/>
</dbReference>
<accession>A0A934NEK9</accession>
<evidence type="ECO:0000313" key="2">
    <source>
        <dbReference type="EMBL" id="MBJ7604024.1"/>
    </source>
</evidence>
<sequence>MKIGKTYFMVPVKEMAPAVAFYRSVFGLEPAYESGEWTELPHGERVSIALHRGEIAAQKMGLGFEVDDVDDILRRTEAAGGRIVEPLGRRIAIVADPDGNEISIMPVR</sequence>
<dbReference type="Pfam" id="PF00903">
    <property type="entry name" value="Glyoxalase"/>
    <property type="match status" value="1"/>
</dbReference>
<protein>
    <submittedName>
        <fullName evidence="2">VOC family protein</fullName>
    </submittedName>
</protein>
<reference evidence="2 3" key="1">
    <citation type="submission" date="2020-10" db="EMBL/GenBank/DDBJ databases">
        <title>Ca. Dormibacterota MAGs.</title>
        <authorList>
            <person name="Montgomery K."/>
        </authorList>
    </citation>
    <scope>NUCLEOTIDE SEQUENCE [LARGE SCALE GENOMIC DNA]</scope>
    <source>
        <strain evidence="2">SC8811_S16_3</strain>
    </source>
</reference>
<organism evidence="2 3">
    <name type="scientific">Candidatus Dormiibacter inghamiae</name>
    <dbReference type="NCBI Taxonomy" id="3127013"/>
    <lineage>
        <taxon>Bacteria</taxon>
        <taxon>Bacillati</taxon>
        <taxon>Candidatus Dormiibacterota</taxon>
        <taxon>Candidatus Dormibacteria</taxon>
        <taxon>Candidatus Dormibacterales</taxon>
        <taxon>Candidatus Dormibacteraceae</taxon>
        <taxon>Candidatus Dormiibacter</taxon>
    </lineage>
</organism>
<dbReference type="Proteomes" id="UP000620075">
    <property type="component" value="Unassembled WGS sequence"/>
</dbReference>
<dbReference type="AlphaFoldDB" id="A0A934NEK9"/>